<sequence length="256" mass="26545">MQLESRVALVTGAGSGLGRATAKHLVARGASVALVDLDADRLAKVASTLPPGRVCTVPLDVTDAGAAENAAGEIVDRLGSIHVNVNCAGIAPAAKVVSRGRPADLELFTKTLAVNLIGTFNINRVAIAAMLTNEPDDNGERGVVVNTASAAAFDGQMGQVAYSASKGGVVGMTLPLARDVAGKGIRVNCIAPGLFATSLVSGMPEDVQDRLVDMILEPKRMGRPEEFASLVEHIVANPYLNAECIRIDAGQRMLPR</sequence>
<dbReference type="SUPFAM" id="SSF51735">
    <property type="entry name" value="NAD(P)-binding Rossmann-fold domains"/>
    <property type="match status" value="1"/>
</dbReference>
<dbReference type="PANTHER" id="PTHR43658">
    <property type="entry name" value="SHORT-CHAIN DEHYDROGENASE/REDUCTASE"/>
    <property type="match status" value="1"/>
</dbReference>
<dbReference type="PROSITE" id="PS00061">
    <property type="entry name" value="ADH_SHORT"/>
    <property type="match status" value="1"/>
</dbReference>
<evidence type="ECO:0000256" key="1">
    <source>
        <dbReference type="ARBA" id="ARBA00006484"/>
    </source>
</evidence>
<evidence type="ECO:0000313" key="5">
    <source>
        <dbReference type="Proteomes" id="UP000586976"/>
    </source>
</evidence>
<name>A0A7W2HKG2_9ACTN</name>
<dbReference type="AlphaFoldDB" id="A0A7W2HKG2"/>
<dbReference type="InterPro" id="IPR036291">
    <property type="entry name" value="NAD(P)-bd_dom_sf"/>
</dbReference>
<evidence type="ECO:0000256" key="2">
    <source>
        <dbReference type="ARBA" id="ARBA00023002"/>
    </source>
</evidence>
<comment type="caution">
    <text evidence="4">The sequence shown here is derived from an EMBL/GenBank/DDBJ whole genome shotgun (WGS) entry which is preliminary data.</text>
</comment>
<protein>
    <submittedName>
        <fullName evidence="4">SDR family NAD(P)-dependent oxidoreductase</fullName>
    </submittedName>
</protein>
<dbReference type="RefSeq" id="WP_181868474.1">
    <property type="nucleotide sequence ID" value="NZ_JACEQY010000096.1"/>
</dbReference>
<gene>
    <name evidence="4" type="ORF">H1V43_38890</name>
</gene>
<dbReference type="PANTHER" id="PTHR43658:SF8">
    <property type="entry name" value="17-BETA-HYDROXYSTEROID DEHYDROGENASE 14-RELATED"/>
    <property type="match status" value="1"/>
</dbReference>
<dbReference type="Proteomes" id="UP000586976">
    <property type="component" value="Unassembled WGS sequence"/>
</dbReference>
<accession>A0A7W2HKG2</accession>
<dbReference type="Gene3D" id="3.40.50.720">
    <property type="entry name" value="NAD(P)-binding Rossmann-like Domain"/>
    <property type="match status" value="1"/>
</dbReference>
<keyword evidence="5" id="KW-1185">Reference proteome</keyword>
<organism evidence="4 5">
    <name type="scientific">Streptomyces himalayensis subsp. aureolus</name>
    <dbReference type="NCBI Taxonomy" id="2758039"/>
    <lineage>
        <taxon>Bacteria</taxon>
        <taxon>Bacillati</taxon>
        <taxon>Actinomycetota</taxon>
        <taxon>Actinomycetes</taxon>
        <taxon>Kitasatosporales</taxon>
        <taxon>Streptomycetaceae</taxon>
        <taxon>Streptomyces</taxon>
        <taxon>Streptomyces himalayensis</taxon>
    </lineage>
</organism>
<proteinExistence type="inferred from homology"/>
<dbReference type="EMBL" id="JACEQY010000096">
    <property type="protein sequence ID" value="MBA4867150.1"/>
    <property type="molecule type" value="Genomic_DNA"/>
</dbReference>
<evidence type="ECO:0000256" key="3">
    <source>
        <dbReference type="RuleBase" id="RU000363"/>
    </source>
</evidence>
<dbReference type="InterPro" id="IPR020904">
    <property type="entry name" value="Sc_DH/Rdtase_CS"/>
</dbReference>
<dbReference type="PRINTS" id="PR00081">
    <property type="entry name" value="GDHRDH"/>
</dbReference>
<reference evidence="4 5" key="1">
    <citation type="submission" date="2020-07" db="EMBL/GenBank/DDBJ databases">
        <title>Streptomyces isolated from Indian soil.</title>
        <authorList>
            <person name="Mandal S."/>
            <person name="Maiti P.K."/>
        </authorList>
    </citation>
    <scope>NUCLEOTIDE SEQUENCE [LARGE SCALE GENOMIC DNA]</scope>
    <source>
        <strain evidence="4 5">PSKA54</strain>
    </source>
</reference>
<dbReference type="FunFam" id="3.40.50.720:FF:000084">
    <property type="entry name" value="Short-chain dehydrogenase reductase"/>
    <property type="match status" value="1"/>
</dbReference>
<dbReference type="Pfam" id="PF00106">
    <property type="entry name" value="adh_short"/>
    <property type="match status" value="1"/>
</dbReference>
<comment type="similarity">
    <text evidence="1 3">Belongs to the short-chain dehydrogenases/reductases (SDR) family.</text>
</comment>
<dbReference type="InterPro" id="IPR002347">
    <property type="entry name" value="SDR_fam"/>
</dbReference>
<dbReference type="PRINTS" id="PR00080">
    <property type="entry name" value="SDRFAMILY"/>
</dbReference>
<evidence type="ECO:0000313" key="4">
    <source>
        <dbReference type="EMBL" id="MBA4867150.1"/>
    </source>
</evidence>
<keyword evidence="2" id="KW-0560">Oxidoreductase</keyword>
<dbReference type="GO" id="GO:0016491">
    <property type="term" value="F:oxidoreductase activity"/>
    <property type="evidence" value="ECO:0007669"/>
    <property type="project" value="UniProtKB-KW"/>
</dbReference>